<evidence type="ECO:0000313" key="3">
    <source>
        <dbReference type="Proteomes" id="UP000276834"/>
    </source>
</evidence>
<evidence type="ECO:0000313" key="2">
    <source>
        <dbReference type="EMBL" id="RLV63007.1"/>
    </source>
</evidence>
<feature type="compositionally biased region" description="Gly residues" evidence="1">
    <location>
        <begin position="212"/>
        <end position="224"/>
    </location>
</feature>
<proteinExistence type="predicted"/>
<dbReference type="OrthoDB" id="429991at2759"/>
<dbReference type="Proteomes" id="UP000276834">
    <property type="component" value="Unassembled WGS sequence"/>
</dbReference>
<dbReference type="AlphaFoldDB" id="A0A3L8Q6P8"/>
<dbReference type="InterPro" id="IPR010736">
    <property type="entry name" value="SHIPPO-rpt"/>
</dbReference>
<protein>
    <recommendedName>
        <fullName evidence="4">Outer dense fiber protein 3-like protein 2</fullName>
    </recommendedName>
</protein>
<name>A0A3L8Q6P8_CHLGU</name>
<dbReference type="InterPro" id="IPR051291">
    <property type="entry name" value="CIMAP"/>
</dbReference>
<dbReference type="EMBL" id="QUSF01004430">
    <property type="protein sequence ID" value="RLV63007.1"/>
    <property type="molecule type" value="Genomic_DNA"/>
</dbReference>
<dbReference type="GO" id="GO:0005856">
    <property type="term" value="C:cytoskeleton"/>
    <property type="evidence" value="ECO:0007669"/>
    <property type="project" value="TreeGrafter"/>
</dbReference>
<evidence type="ECO:0000256" key="1">
    <source>
        <dbReference type="SAM" id="MobiDB-lite"/>
    </source>
</evidence>
<feature type="region of interest" description="Disordered" evidence="1">
    <location>
        <begin position="1"/>
        <end position="241"/>
    </location>
</feature>
<comment type="caution">
    <text evidence="2">The sequence shown here is derived from an EMBL/GenBank/DDBJ whole genome shotgun (WGS) entry which is preliminary data.</text>
</comment>
<sequence length="241" mass="25209">MPPAEPPTPNGGWVGPWRPHRPRVPTSAVYRSPGPKYGIPGGIGECGAAGPAGDRGRGDRVPSSPCSPPGKDLRDPSGRRAPAYSFGLRLGGPEEPRSPGPQYLVPAGFTARGRDRGPAFTMGGRFQERRASNTPGPAHYFPERATRVTLPSAPACSMSARSRTDKPRQTPGPATYQLPPMMGPRLVNKTSTPQYTMTGRGPSIFDDEKKVGAGGPGEGGGRGLGDQVQRDWGAAGLGSGY</sequence>
<dbReference type="PANTHER" id="PTHR21580:SF19">
    <property type="entry name" value="OUTER DENSE FIBER PROTEIN 3B"/>
    <property type="match status" value="1"/>
</dbReference>
<reference evidence="2 3" key="1">
    <citation type="journal article" date="2018" name="Proc. R. Soc. B">
        <title>A non-coding region near Follistatin controls head colour polymorphism in the Gouldian finch.</title>
        <authorList>
            <person name="Toomey M.B."/>
            <person name="Marques C.I."/>
            <person name="Andrade P."/>
            <person name="Araujo P.M."/>
            <person name="Sabatino S."/>
            <person name="Gazda M.A."/>
            <person name="Afonso S."/>
            <person name="Lopes R.J."/>
            <person name="Corbo J.C."/>
            <person name="Carneiro M."/>
        </authorList>
    </citation>
    <scope>NUCLEOTIDE SEQUENCE [LARGE SCALE GENOMIC DNA]</scope>
    <source>
        <strain evidence="2">Red01</strain>
        <tissue evidence="2">Muscle</tissue>
    </source>
</reference>
<organism evidence="2 3">
    <name type="scientific">Chloebia gouldiae</name>
    <name type="common">Gouldian finch</name>
    <name type="synonym">Erythrura gouldiae</name>
    <dbReference type="NCBI Taxonomy" id="44316"/>
    <lineage>
        <taxon>Eukaryota</taxon>
        <taxon>Metazoa</taxon>
        <taxon>Chordata</taxon>
        <taxon>Craniata</taxon>
        <taxon>Vertebrata</taxon>
        <taxon>Euteleostomi</taxon>
        <taxon>Archelosauria</taxon>
        <taxon>Archosauria</taxon>
        <taxon>Dinosauria</taxon>
        <taxon>Saurischia</taxon>
        <taxon>Theropoda</taxon>
        <taxon>Coelurosauria</taxon>
        <taxon>Aves</taxon>
        <taxon>Neognathae</taxon>
        <taxon>Neoaves</taxon>
        <taxon>Telluraves</taxon>
        <taxon>Australaves</taxon>
        <taxon>Passeriformes</taxon>
        <taxon>Passeroidea</taxon>
        <taxon>Passeridae</taxon>
        <taxon>Chloebia</taxon>
    </lineage>
</organism>
<evidence type="ECO:0008006" key="4">
    <source>
        <dbReference type="Google" id="ProtNLM"/>
    </source>
</evidence>
<keyword evidence="3" id="KW-1185">Reference proteome</keyword>
<feature type="compositionally biased region" description="Polar residues" evidence="1">
    <location>
        <begin position="188"/>
        <end position="197"/>
    </location>
</feature>
<accession>A0A3L8Q6P8</accession>
<dbReference type="Pfam" id="PF07004">
    <property type="entry name" value="SHIPPO-rpt"/>
    <property type="match status" value="3"/>
</dbReference>
<dbReference type="PANTHER" id="PTHR21580">
    <property type="entry name" value="SHIPPO-1-RELATED"/>
    <property type="match status" value="1"/>
</dbReference>
<gene>
    <name evidence="2" type="ORF">DV515_00018717</name>
</gene>